<name>A0AA40KWY2_9HYME</name>
<organism evidence="2 3">
    <name type="scientific">Melipona bicolor</name>
    <dbReference type="NCBI Taxonomy" id="60889"/>
    <lineage>
        <taxon>Eukaryota</taxon>
        <taxon>Metazoa</taxon>
        <taxon>Ecdysozoa</taxon>
        <taxon>Arthropoda</taxon>
        <taxon>Hexapoda</taxon>
        <taxon>Insecta</taxon>
        <taxon>Pterygota</taxon>
        <taxon>Neoptera</taxon>
        <taxon>Endopterygota</taxon>
        <taxon>Hymenoptera</taxon>
        <taxon>Apocrita</taxon>
        <taxon>Aculeata</taxon>
        <taxon>Apoidea</taxon>
        <taxon>Anthophila</taxon>
        <taxon>Apidae</taxon>
        <taxon>Melipona</taxon>
    </lineage>
</organism>
<proteinExistence type="predicted"/>
<evidence type="ECO:0000256" key="1">
    <source>
        <dbReference type="SAM" id="MobiDB-lite"/>
    </source>
</evidence>
<feature type="compositionally biased region" description="Acidic residues" evidence="1">
    <location>
        <begin position="1"/>
        <end position="10"/>
    </location>
</feature>
<sequence>MDETNDDDEKDKEKGTEARNKQMKKKIKSKETKKKKGKEKGNDDNDGEDEEKETKTKEEGRNEWTKETKAKWWQKRIMTTMTEKMRRETMRRVEGRRSKRTDGEEDGGRRQRLRSRIPGTADEPEVVSAPLSSGQNVMERKMTDLVFRVKSGEEYLKVGIVEMLVLYTLCVEE</sequence>
<accession>A0AA40KWY2</accession>
<feature type="compositionally biased region" description="Basic and acidic residues" evidence="1">
    <location>
        <begin position="52"/>
        <end position="70"/>
    </location>
</feature>
<evidence type="ECO:0000313" key="2">
    <source>
        <dbReference type="EMBL" id="KAK1135978.1"/>
    </source>
</evidence>
<evidence type="ECO:0000313" key="3">
    <source>
        <dbReference type="Proteomes" id="UP001177670"/>
    </source>
</evidence>
<dbReference type="EMBL" id="JAHYIQ010000001">
    <property type="protein sequence ID" value="KAK1135978.1"/>
    <property type="molecule type" value="Genomic_DNA"/>
</dbReference>
<protein>
    <submittedName>
        <fullName evidence="2">Uncharacterized protein</fullName>
    </submittedName>
</protein>
<feature type="compositionally biased region" description="Basic and acidic residues" evidence="1">
    <location>
        <begin position="11"/>
        <end position="20"/>
    </location>
</feature>
<feature type="compositionally biased region" description="Basic residues" evidence="1">
    <location>
        <begin position="21"/>
        <end position="38"/>
    </location>
</feature>
<gene>
    <name evidence="2" type="ORF">K0M31_000548</name>
</gene>
<dbReference type="Proteomes" id="UP001177670">
    <property type="component" value="Unassembled WGS sequence"/>
</dbReference>
<keyword evidence="3" id="KW-1185">Reference proteome</keyword>
<reference evidence="2" key="1">
    <citation type="submission" date="2021-10" db="EMBL/GenBank/DDBJ databases">
        <title>Melipona bicolor Genome sequencing and assembly.</title>
        <authorList>
            <person name="Araujo N.S."/>
            <person name="Arias M.C."/>
        </authorList>
    </citation>
    <scope>NUCLEOTIDE SEQUENCE</scope>
    <source>
        <strain evidence="2">USP_2M_L1-L4_2017</strain>
        <tissue evidence="2">Whole body</tissue>
    </source>
</reference>
<comment type="caution">
    <text evidence="2">The sequence shown here is derived from an EMBL/GenBank/DDBJ whole genome shotgun (WGS) entry which is preliminary data.</text>
</comment>
<feature type="compositionally biased region" description="Basic and acidic residues" evidence="1">
    <location>
        <begin position="83"/>
        <end position="109"/>
    </location>
</feature>
<dbReference type="AlphaFoldDB" id="A0AA40KWY2"/>
<feature type="region of interest" description="Disordered" evidence="1">
    <location>
        <begin position="1"/>
        <end position="132"/>
    </location>
</feature>